<gene>
    <name evidence="16" type="ORF">AO440_003956</name>
</gene>
<feature type="region of interest" description="Disordered" evidence="14">
    <location>
        <begin position="668"/>
        <end position="687"/>
    </location>
</feature>
<evidence type="ECO:0000256" key="2">
    <source>
        <dbReference type="ARBA" id="ARBA00022527"/>
    </source>
</evidence>
<proteinExistence type="predicted"/>
<dbReference type="AlphaFoldDB" id="A0A0W0CYL1"/>
<organism evidence="16 17">
    <name type="scientific">Candida glabrata</name>
    <name type="common">Yeast</name>
    <name type="synonym">Torulopsis glabrata</name>
    <dbReference type="NCBI Taxonomy" id="5478"/>
    <lineage>
        <taxon>Eukaryota</taxon>
        <taxon>Fungi</taxon>
        <taxon>Dikarya</taxon>
        <taxon>Ascomycota</taxon>
        <taxon>Saccharomycotina</taxon>
        <taxon>Saccharomycetes</taxon>
        <taxon>Saccharomycetales</taxon>
        <taxon>Saccharomycetaceae</taxon>
        <taxon>Nakaseomyces</taxon>
    </lineage>
</organism>
<dbReference type="PROSITE" id="PS00108">
    <property type="entry name" value="PROTEIN_KINASE_ST"/>
    <property type="match status" value="1"/>
</dbReference>
<feature type="compositionally biased region" description="Low complexity" evidence="14">
    <location>
        <begin position="443"/>
        <end position="455"/>
    </location>
</feature>
<dbReference type="FunFam" id="1.10.510.10:FF:000650">
    <property type="entry name" value="Serine/threonine-protein kinase ppk16"/>
    <property type="match status" value="1"/>
</dbReference>
<dbReference type="VEuPathDB" id="FungiDB:CAGL0M02299g"/>
<dbReference type="PROSITE" id="PS00107">
    <property type="entry name" value="PROTEIN_KINASE_ATP"/>
    <property type="match status" value="1"/>
</dbReference>
<sequence>MINAIQPPTKAEQNNIKAIIGNSYNRLYSQFSSSELTEVGNYKIQKQIGEGSFGKVYLATHRPTKQKVVLKTGDKSDPNVVREVFYHRQFDYPYITKLYEVIVTETKVWMALEYCPGKELYDHLLSKSRLPTLECAELFAQITGAVHYAHTLNCVHRDLKLENVLLDKNGNAKLTDFGFTRESMTKTVLETVCGTTVYMAPEMIQHKPYDGFKVDIWSLGVILYTLLCGCLPFDEDDDLLTKQKIINDTPVIDERITIPEAQNLIEQLLSKDPTERPNTSAILLHPFLQPYGTLILEQTNKIILKQKQGGSQFSSRLERRLIKKMKRIGYDTQAIRQSVIKKKCDSLSGLWFLLAEKEKKIDDKNRPRRSRSLLSVRKVFDDSTQDLLTGDDGLLTTSLEVTRVGSIGKILNKQAERVTSLAPMGVKKSIDFSTRSLNLTLTNTNQSQDNNTKNQESVTFSKEQVRRVQSGTNASTQNEQSPKKTNIFKKMSKFFKEKKYFSNLNNEESASSTNTMRRSLETSLGASSHNKESVSPEKGNSINEDENRNEKFDSTDKRKPIKQSEKATMVLLPEDRHKLTITEPNVTRLKSSSVTSRQTSTDNDDSESMDNSRSGSAEIKKRNLVPTARPFSGLSEISNDTYNSDYSTDGNTSSYRVNDPPLSQIMKTNSGGTSQYSGNSEKLTNGTGRRYIRRNQSLISNASSASEKSSRTDSFYDITTASPPAFIDNRSKNNFGLKESILPRFGAHHSWGPKRSYASNRVGSLGRRAQKRNYLKNNSSRTTQSIIKEEDSSDNDETDVSYHSYRYNNNKSPLNAFRSGGTPEYGEDKLISSSPLQTFGNVEHTPPKSATDSPEAFNGIYAPVVSNRIPSKNIVEDEELISAADLEDNFSDD</sequence>
<evidence type="ECO:0000259" key="15">
    <source>
        <dbReference type="PROSITE" id="PS50011"/>
    </source>
</evidence>
<keyword evidence="2" id="KW-0723">Serine/threonine-protein kinase</keyword>
<dbReference type="PANTHER" id="PTHR24350">
    <property type="entry name" value="SERINE/THREONINE-PROTEIN KINASE IAL-RELATED"/>
    <property type="match status" value="1"/>
</dbReference>
<evidence type="ECO:0000256" key="9">
    <source>
        <dbReference type="ARBA" id="ARBA00048679"/>
    </source>
</evidence>
<dbReference type="GO" id="GO:0005524">
    <property type="term" value="F:ATP binding"/>
    <property type="evidence" value="ECO:0007669"/>
    <property type="project" value="UniProtKB-UniRule"/>
</dbReference>
<evidence type="ECO:0000256" key="12">
    <source>
        <dbReference type="PIRSR" id="PIRSR630616-3"/>
    </source>
</evidence>
<dbReference type="VEuPathDB" id="FungiDB:B1J91_M02299g"/>
<evidence type="ECO:0000256" key="14">
    <source>
        <dbReference type="SAM" id="MobiDB-lite"/>
    </source>
</evidence>
<comment type="caution">
    <text evidence="16">The sequence shown here is derived from an EMBL/GenBank/DDBJ whole genome shotgun (WGS) entry which is preliminary data.</text>
</comment>
<dbReference type="Proteomes" id="UP000054886">
    <property type="component" value="Unassembled WGS sequence"/>
</dbReference>
<dbReference type="EMBL" id="LLZZ01000106">
    <property type="protein sequence ID" value="KTB08064.1"/>
    <property type="molecule type" value="Genomic_DNA"/>
</dbReference>
<feature type="region of interest" description="Disordered" evidence="14">
    <location>
        <begin position="506"/>
        <end position="663"/>
    </location>
</feature>
<comment type="catalytic activity">
    <reaction evidence="9">
        <text>L-seryl-[protein] + ATP = O-phospho-L-seryl-[protein] + ADP + H(+)</text>
        <dbReference type="Rhea" id="RHEA:17989"/>
        <dbReference type="Rhea" id="RHEA-COMP:9863"/>
        <dbReference type="Rhea" id="RHEA-COMP:11604"/>
        <dbReference type="ChEBI" id="CHEBI:15378"/>
        <dbReference type="ChEBI" id="CHEBI:29999"/>
        <dbReference type="ChEBI" id="CHEBI:30616"/>
        <dbReference type="ChEBI" id="CHEBI:83421"/>
        <dbReference type="ChEBI" id="CHEBI:456216"/>
        <dbReference type="EC" id="2.7.11.1"/>
    </reaction>
</comment>
<dbReference type="SMART" id="SM00220">
    <property type="entry name" value="S_TKc"/>
    <property type="match status" value="1"/>
</dbReference>
<feature type="region of interest" description="Disordered" evidence="14">
    <location>
        <begin position="748"/>
        <end position="801"/>
    </location>
</feature>
<dbReference type="GO" id="GO:0004674">
    <property type="term" value="F:protein serine/threonine kinase activity"/>
    <property type="evidence" value="ECO:0007669"/>
    <property type="project" value="UniProtKB-KW"/>
</dbReference>
<feature type="compositionally biased region" description="Polar residues" evidence="14">
    <location>
        <begin position="506"/>
        <end position="528"/>
    </location>
</feature>
<evidence type="ECO:0000256" key="3">
    <source>
        <dbReference type="ARBA" id="ARBA00022553"/>
    </source>
</evidence>
<dbReference type="VEuPathDB" id="FungiDB:GWK60_M02211"/>
<dbReference type="GO" id="GO:0036464">
    <property type="term" value="C:cytoplasmic ribonucleoprotein granule"/>
    <property type="evidence" value="ECO:0007669"/>
    <property type="project" value="EnsemblFungi"/>
</dbReference>
<dbReference type="Pfam" id="PF00069">
    <property type="entry name" value="Pkinase"/>
    <property type="match status" value="1"/>
</dbReference>
<evidence type="ECO:0000256" key="10">
    <source>
        <dbReference type="PIRSR" id="PIRSR630616-1"/>
    </source>
</evidence>
<dbReference type="InterPro" id="IPR017441">
    <property type="entry name" value="Protein_kinase_ATP_BS"/>
</dbReference>
<evidence type="ECO:0000256" key="8">
    <source>
        <dbReference type="ARBA" id="ARBA00047899"/>
    </source>
</evidence>
<comment type="catalytic activity">
    <reaction evidence="8">
        <text>L-threonyl-[protein] + ATP = O-phospho-L-threonyl-[protein] + ADP + H(+)</text>
        <dbReference type="Rhea" id="RHEA:46608"/>
        <dbReference type="Rhea" id="RHEA-COMP:11060"/>
        <dbReference type="Rhea" id="RHEA-COMP:11605"/>
        <dbReference type="ChEBI" id="CHEBI:15378"/>
        <dbReference type="ChEBI" id="CHEBI:30013"/>
        <dbReference type="ChEBI" id="CHEBI:30616"/>
        <dbReference type="ChEBI" id="CHEBI:61977"/>
        <dbReference type="ChEBI" id="CHEBI:456216"/>
        <dbReference type="EC" id="2.7.11.1"/>
    </reaction>
</comment>
<evidence type="ECO:0000256" key="4">
    <source>
        <dbReference type="ARBA" id="ARBA00022679"/>
    </source>
</evidence>
<feature type="binding site" evidence="11">
    <location>
        <position position="176"/>
    </location>
    <ligand>
        <name>ATP</name>
        <dbReference type="ChEBI" id="CHEBI:30616"/>
    </ligand>
</feature>
<evidence type="ECO:0000256" key="11">
    <source>
        <dbReference type="PIRSR" id="PIRSR630616-2"/>
    </source>
</evidence>
<feature type="binding site" evidence="11 13">
    <location>
        <position position="71"/>
    </location>
    <ligand>
        <name>ATP</name>
        <dbReference type="ChEBI" id="CHEBI:30616"/>
    </ligand>
</feature>
<feature type="compositionally biased region" description="Polar residues" evidence="14">
    <location>
        <begin position="635"/>
        <end position="656"/>
    </location>
</feature>
<evidence type="ECO:0000256" key="7">
    <source>
        <dbReference type="ARBA" id="ARBA00022840"/>
    </source>
</evidence>
<dbReference type="VEuPathDB" id="FungiDB:GVI51_M02211"/>
<feature type="compositionally biased region" description="Basic and acidic residues" evidence="14">
    <location>
        <begin position="545"/>
        <end position="565"/>
    </location>
</feature>
<feature type="region of interest" description="Disordered" evidence="14">
    <location>
        <begin position="443"/>
        <end position="487"/>
    </location>
</feature>
<dbReference type="OrthoDB" id="942095at2759"/>
<name>A0A0W0CYL1_CANGB</name>
<dbReference type="SUPFAM" id="SSF56112">
    <property type="entry name" value="Protein kinase-like (PK-like)"/>
    <property type="match status" value="1"/>
</dbReference>
<dbReference type="CDD" id="cd14003">
    <property type="entry name" value="STKc_AMPK-like"/>
    <property type="match status" value="1"/>
</dbReference>
<keyword evidence="7 11" id="KW-0067">ATP-binding</keyword>
<keyword evidence="4" id="KW-0808">Transferase</keyword>
<evidence type="ECO:0000256" key="13">
    <source>
        <dbReference type="PROSITE-ProRule" id="PRU10141"/>
    </source>
</evidence>
<feature type="active site" description="Proton acceptor" evidence="10">
    <location>
        <position position="158"/>
    </location>
</feature>
<accession>A0A0W0CYL1</accession>
<feature type="compositionally biased region" description="Polar residues" evidence="14">
    <location>
        <begin position="456"/>
        <end position="484"/>
    </location>
</feature>
<evidence type="ECO:0000256" key="1">
    <source>
        <dbReference type="ARBA" id="ARBA00012513"/>
    </source>
</evidence>
<feature type="domain" description="Protein kinase" evidence="15">
    <location>
        <begin position="42"/>
        <end position="288"/>
    </location>
</feature>
<keyword evidence="3" id="KW-0597">Phosphoprotein</keyword>
<keyword evidence="5 11" id="KW-0547">Nucleotide-binding</keyword>
<keyword evidence="6 16" id="KW-0418">Kinase</keyword>
<feature type="cross-link" description="Glycyl lysine isopeptide (Lys-Gly) (interchain with G-Cter in SUMO2)" evidence="12">
    <location>
        <position position="160"/>
    </location>
</feature>
<evidence type="ECO:0000313" key="17">
    <source>
        <dbReference type="Proteomes" id="UP000054886"/>
    </source>
</evidence>
<protein>
    <recommendedName>
        <fullName evidence="1">non-specific serine/threonine protein kinase</fullName>
        <ecNumber evidence="1">2.7.11.1</ecNumber>
    </recommendedName>
</protein>
<dbReference type="EC" id="2.7.11.1" evidence="1"/>
<reference evidence="16 17" key="1">
    <citation type="submission" date="2015-10" db="EMBL/GenBank/DDBJ databases">
        <title>Draft genomes sequences of Candida glabrata isolates 1A, 1B, 2A, 2B, 3A and 3B.</title>
        <authorList>
            <person name="Haavelsrud O.E."/>
            <person name="Gaustad P."/>
        </authorList>
    </citation>
    <scope>NUCLEOTIDE SEQUENCE [LARGE SCALE GENOMIC DNA]</scope>
    <source>
        <strain evidence="16">910700640</strain>
    </source>
</reference>
<feature type="compositionally biased region" description="Polar residues" evidence="14">
    <location>
        <begin position="582"/>
        <end position="601"/>
    </location>
</feature>
<feature type="compositionally biased region" description="Polar residues" evidence="14">
    <location>
        <begin position="775"/>
        <end position="786"/>
    </location>
</feature>
<evidence type="ECO:0000313" key="16">
    <source>
        <dbReference type="EMBL" id="KTB08064.1"/>
    </source>
</evidence>
<feature type="binding site" evidence="11">
    <location>
        <begin position="162"/>
        <end position="163"/>
    </location>
    <ligand>
        <name>ATP</name>
        <dbReference type="ChEBI" id="CHEBI:30616"/>
    </ligand>
</feature>
<dbReference type="InterPro" id="IPR030616">
    <property type="entry name" value="Aur-like"/>
</dbReference>
<dbReference type="Gene3D" id="1.10.510.10">
    <property type="entry name" value="Transferase(Phosphotransferase) domain 1"/>
    <property type="match status" value="1"/>
</dbReference>
<dbReference type="InterPro" id="IPR011009">
    <property type="entry name" value="Kinase-like_dom_sf"/>
</dbReference>
<evidence type="ECO:0000256" key="5">
    <source>
        <dbReference type="ARBA" id="ARBA00022741"/>
    </source>
</evidence>
<evidence type="ECO:0000256" key="6">
    <source>
        <dbReference type="ARBA" id="ARBA00022777"/>
    </source>
</evidence>
<dbReference type="InterPro" id="IPR000719">
    <property type="entry name" value="Prot_kinase_dom"/>
</dbReference>
<dbReference type="InterPro" id="IPR008271">
    <property type="entry name" value="Ser/Thr_kinase_AS"/>
</dbReference>
<dbReference type="PROSITE" id="PS50011">
    <property type="entry name" value="PROTEIN_KINASE_DOM"/>
    <property type="match status" value="1"/>
</dbReference>